<feature type="domain" description="HTH merR-type" evidence="2">
    <location>
        <begin position="18"/>
        <end position="87"/>
    </location>
</feature>
<dbReference type="PANTHER" id="PTHR30204:SF98">
    <property type="entry name" value="HTH-TYPE TRANSCRIPTIONAL REGULATOR ADHR"/>
    <property type="match status" value="1"/>
</dbReference>
<reference evidence="3 4" key="1">
    <citation type="submission" date="2023-04" db="EMBL/GenBank/DDBJ databases">
        <title>Forest soil microbial communities from Buena Vista Peninsula, Colon Province, Panama.</title>
        <authorList>
            <person name="Bouskill N."/>
        </authorList>
    </citation>
    <scope>NUCLEOTIDE SEQUENCE [LARGE SCALE GENOMIC DNA]</scope>
    <source>
        <strain evidence="3 4">CFH S0262</strain>
    </source>
</reference>
<sequence length="237" mass="25495">MNSMVDPMRSGVKQGRVEMRVSELVAASGVPLATVKYYLREGLLMPGAASSATHAEYGEQHVRRLALIKALAGVGLPLGKIRAIVGLVDHPADSVFDTLGRALAELPPYPADAAGEAADYPRARAVLERLGQMYEPSYPAVAQLERALAAAEDVGIPMTDERLDVYARHIRGIAEIDLELLPTDSVESAIEYAVLGTAIYEPVLAALRRLAHQDIGAELFSGRTFGDYATPDRQDQS</sequence>
<proteinExistence type="predicted"/>
<dbReference type="Proteomes" id="UP001160334">
    <property type="component" value="Unassembled WGS sequence"/>
</dbReference>
<evidence type="ECO:0000313" key="3">
    <source>
        <dbReference type="EMBL" id="MDH6278947.1"/>
    </source>
</evidence>
<accession>A0ABT6M3R7</accession>
<dbReference type="InterPro" id="IPR000551">
    <property type="entry name" value="MerR-type_HTH_dom"/>
</dbReference>
<dbReference type="PRINTS" id="PR00040">
    <property type="entry name" value="HTHMERR"/>
</dbReference>
<gene>
    <name evidence="3" type="ORF">M2280_000152</name>
</gene>
<dbReference type="GO" id="GO:0003677">
    <property type="term" value="F:DNA binding"/>
    <property type="evidence" value="ECO:0007669"/>
    <property type="project" value="UniProtKB-KW"/>
</dbReference>
<comment type="caution">
    <text evidence="3">The sequence shown here is derived from an EMBL/GenBank/DDBJ whole genome shotgun (WGS) entry which is preliminary data.</text>
</comment>
<name>A0ABT6M3R7_9NOCA</name>
<evidence type="ECO:0000259" key="2">
    <source>
        <dbReference type="PROSITE" id="PS50937"/>
    </source>
</evidence>
<dbReference type="PROSITE" id="PS50937">
    <property type="entry name" value="HTH_MERR_2"/>
    <property type="match status" value="1"/>
</dbReference>
<dbReference type="InterPro" id="IPR047057">
    <property type="entry name" value="MerR_fam"/>
</dbReference>
<keyword evidence="1 3" id="KW-0238">DNA-binding</keyword>
<protein>
    <submittedName>
        <fullName evidence="3">DNA-binding transcriptional MerR regulator</fullName>
    </submittedName>
</protein>
<evidence type="ECO:0000256" key="1">
    <source>
        <dbReference type="ARBA" id="ARBA00023125"/>
    </source>
</evidence>
<dbReference type="PANTHER" id="PTHR30204">
    <property type="entry name" value="REDOX-CYCLING DRUG-SENSING TRANSCRIPTIONAL ACTIVATOR SOXR"/>
    <property type="match status" value="1"/>
</dbReference>
<dbReference type="Gene3D" id="1.10.1660.10">
    <property type="match status" value="1"/>
</dbReference>
<dbReference type="EMBL" id="JARXVC010000001">
    <property type="protein sequence ID" value="MDH6278947.1"/>
    <property type="molecule type" value="Genomic_DNA"/>
</dbReference>
<dbReference type="SMART" id="SM00422">
    <property type="entry name" value="HTH_MERR"/>
    <property type="match status" value="1"/>
</dbReference>
<organism evidence="3 4">
    <name type="scientific">Prescottella agglutinans</name>
    <dbReference type="NCBI Taxonomy" id="1644129"/>
    <lineage>
        <taxon>Bacteria</taxon>
        <taxon>Bacillati</taxon>
        <taxon>Actinomycetota</taxon>
        <taxon>Actinomycetes</taxon>
        <taxon>Mycobacteriales</taxon>
        <taxon>Nocardiaceae</taxon>
        <taxon>Prescottella</taxon>
    </lineage>
</organism>
<dbReference type="SUPFAM" id="SSF46955">
    <property type="entry name" value="Putative DNA-binding domain"/>
    <property type="match status" value="1"/>
</dbReference>
<dbReference type="Pfam" id="PF13411">
    <property type="entry name" value="MerR_1"/>
    <property type="match status" value="1"/>
</dbReference>
<evidence type="ECO:0000313" key="4">
    <source>
        <dbReference type="Proteomes" id="UP001160334"/>
    </source>
</evidence>
<keyword evidence="4" id="KW-1185">Reference proteome</keyword>
<dbReference type="InterPro" id="IPR009061">
    <property type="entry name" value="DNA-bd_dom_put_sf"/>
</dbReference>